<proteinExistence type="predicted"/>
<evidence type="ECO:0000313" key="2">
    <source>
        <dbReference type="Proteomes" id="UP001596132"/>
    </source>
</evidence>
<dbReference type="Proteomes" id="UP001596132">
    <property type="component" value="Unassembled WGS sequence"/>
</dbReference>
<organism evidence="1 2">
    <name type="scientific">Aeromonas eucrenophila</name>
    <dbReference type="NCBI Taxonomy" id="649"/>
    <lineage>
        <taxon>Bacteria</taxon>
        <taxon>Pseudomonadati</taxon>
        <taxon>Pseudomonadota</taxon>
        <taxon>Gammaproteobacteria</taxon>
        <taxon>Aeromonadales</taxon>
        <taxon>Aeromonadaceae</taxon>
        <taxon>Aeromonas</taxon>
    </lineage>
</organism>
<keyword evidence="2" id="KW-1185">Reference proteome</keyword>
<evidence type="ECO:0000313" key="1">
    <source>
        <dbReference type="EMBL" id="MFC5704620.1"/>
    </source>
</evidence>
<accession>A0ABW0Y4Y7</accession>
<dbReference type="EMBL" id="JBHSPP010000002">
    <property type="protein sequence ID" value="MFC5704620.1"/>
    <property type="molecule type" value="Genomic_DNA"/>
</dbReference>
<reference evidence="2" key="1">
    <citation type="journal article" date="2019" name="Int. J. Syst. Evol. Microbiol.">
        <title>The Global Catalogue of Microorganisms (GCM) 10K type strain sequencing project: providing services to taxonomists for standard genome sequencing and annotation.</title>
        <authorList>
            <consortium name="The Broad Institute Genomics Platform"/>
            <consortium name="The Broad Institute Genome Sequencing Center for Infectious Disease"/>
            <person name="Wu L."/>
            <person name="Ma J."/>
        </authorList>
    </citation>
    <scope>NUCLEOTIDE SEQUENCE [LARGE SCALE GENOMIC DNA]</scope>
    <source>
        <strain evidence="2">KCTC 15012</strain>
    </source>
</reference>
<gene>
    <name evidence="1" type="ORF">ACFPVW_00705</name>
</gene>
<name>A0ABW0Y4Y7_9GAMM</name>
<comment type="caution">
    <text evidence="1">The sequence shown here is derived from an EMBL/GenBank/DDBJ whole genome shotgun (WGS) entry which is preliminary data.</text>
</comment>
<dbReference type="RefSeq" id="WP_378051023.1">
    <property type="nucleotide sequence ID" value="NZ_JBHSPP010000002.1"/>
</dbReference>
<sequence length="43" mass="4538">MLFQACTLALVVMTLGGCALQPKPEALLMGAAPKSTAPPRRPW</sequence>
<protein>
    <submittedName>
        <fullName evidence="1">Uncharacterized protein</fullName>
    </submittedName>
</protein>